<proteinExistence type="predicted"/>
<comment type="caution">
    <text evidence="2">The sequence shown here is derived from an EMBL/GenBank/DDBJ whole genome shotgun (WGS) entry which is preliminary data.</text>
</comment>
<dbReference type="Proteomes" id="UP000248326">
    <property type="component" value="Unassembled WGS sequence"/>
</dbReference>
<keyword evidence="1" id="KW-0175">Coiled coil</keyword>
<accession>A0A318S805</accession>
<gene>
    <name evidence="2" type="ORF">DES52_105222</name>
</gene>
<evidence type="ECO:0000313" key="2">
    <source>
        <dbReference type="EMBL" id="PYE54582.1"/>
    </source>
</evidence>
<evidence type="ECO:0000256" key="1">
    <source>
        <dbReference type="SAM" id="Coils"/>
    </source>
</evidence>
<name>A0A318S805_9DEIO</name>
<protein>
    <submittedName>
        <fullName evidence="2">Uncharacterized protein</fullName>
    </submittedName>
</protein>
<reference evidence="2 3" key="1">
    <citation type="submission" date="2018-06" db="EMBL/GenBank/DDBJ databases">
        <title>Genomic Encyclopedia of Type Strains, Phase IV (KMG-IV): sequencing the most valuable type-strain genomes for metagenomic binning, comparative biology and taxonomic classification.</title>
        <authorList>
            <person name="Goeker M."/>
        </authorList>
    </citation>
    <scope>NUCLEOTIDE SEQUENCE [LARGE SCALE GENOMIC DNA]</scope>
    <source>
        <strain evidence="2 3">DSM 18048</strain>
    </source>
</reference>
<evidence type="ECO:0000313" key="3">
    <source>
        <dbReference type="Proteomes" id="UP000248326"/>
    </source>
</evidence>
<organism evidence="2 3">
    <name type="scientific">Deinococcus yavapaiensis KR-236</name>
    <dbReference type="NCBI Taxonomy" id="694435"/>
    <lineage>
        <taxon>Bacteria</taxon>
        <taxon>Thermotogati</taxon>
        <taxon>Deinococcota</taxon>
        <taxon>Deinococci</taxon>
        <taxon>Deinococcales</taxon>
        <taxon>Deinococcaceae</taxon>
        <taxon>Deinococcus</taxon>
    </lineage>
</organism>
<dbReference type="EMBL" id="QJSX01000005">
    <property type="protein sequence ID" value="PYE54582.1"/>
    <property type="molecule type" value="Genomic_DNA"/>
</dbReference>
<feature type="coiled-coil region" evidence="1">
    <location>
        <begin position="153"/>
        <end position="194"/>
    </location>
</feature>
<sequence length="269" mass="30304">MLATEDRLREEDGPLDGLAVFVAVRFARSRAASLEGPNESIDAFWFTMNKKQRFQTVVSTPGTFEARLRALSELPAPASRDGAYNEVREGLVREEREALEHVVELQQLLLSLTQEGRSREAARLLALQADFAGYARGYRAGLRAARRLTDSAHVKASRALEGLQNEVLRLNDEVARLKKELDDAKAAKDKKIRSVRKDGVHVPENADEARRVARNIEEFLKIAEDYTMDLEEIRARLPEEANVRDALHHLLLTRRVTLNGTVLRLTTAN</sequence>
<keyword evidence="3" id="KW-1185">Reference proteome</keyword>
<dbReference type="AlphaFoldDB" id="A0A318S805"/>